<feature type="transmembrane region" description="Helical" evidence="7">
    <location>
        <begin position="143"/>
        <end position="165"/>
    </location>
</feature>
<dbReference type="Pfam" id="PF00528">
    <property type="entry name" value="BPD_transp_1"/>
    <property type="match status" value="1"/>
</dbReference>
<feature type="transmembrane region" description="Helical" evidence="7">
    <location>
        <begin position="227"/>
        <end position="251"/>
    </location>
</feature>
<dbReference type="AlphaFoldDB" id="A0AAE2ZGA3"/>
<feature type="transmembrane region" description="Helical" evidence="7">
    <location>
        <begin position="94"/>
        <end position="123"/>
    </location>
</feature>
<dbReference type="Proteomes" id="UP001196509">
    <property type="component" value="Unassembled WGS sequence"/>
</dbReference>
<comment type="subcellular location">
    <subcellularLocation>
        <location evidence="1 7">Cell membrane</location>
        <topology evidence="1 7">Multi-pass membrane protein</topology>
    </subcellularLocation>
</comment>
<evidence type="ECO:0000259" key="8">
    <source>
        <dbReference type="PROSITE" id="PS50928"/>
    </source>
</evidence>
<keyword evidence="2 7" id="KW-0813">Transport</keyword>
<dbReference type="SUPFAM" id="SSF161098">
    <property type="entry name" value="MetI-like"/>
    <property type="match status" value="1"/>
</dbReference>
<feature type="transmembrane region" description="Helical" evidence="7">
    <location>
        <begin position="263"/>
        <end position="286"/>
    </location>
</feature>
<evidence type="ECO:0000256" key="3">
    <source>
        <dbReference type="ARBA" id="ARBA00022475"/>
    </source>
</evidence>
<evidence type="ECO:0000256" key="5">
    <source>
        <dbReference type="ARBA" id="ARBA00022989"/>
    </source>
</evidence>
<gene>
    <name evidence="9" type="ORF">K1W69_02385</name>
</gene>
<keyword evidence="4 7" id="KW-0812">Transmembrane</keyword>
<evidence type="ECO:0000313" key="9">
    <source>
        <dbReference type="EMBL" id="MBW8636019.1"/>
    </source>
</evidence>
<dbReference type="GO" id="GO:0055085">
    <property type="term" value="P:transmembrane transport"/>
    <property type="evidence" value="ECO:0007669"/>
    <property type="project" value="InterPro"/>
</dbReference>
<feature type="transmembrane region" description="Helical" evidence="7">
    <location>
        <begin position="15"/>
        <end position="37"/>
    </location>
</feature>
<dbReference type="EMBL" id="JAICBX010000001">
    <property type="protein sequence ID" value="MBW8636019.1"/>
    <property type="molecule type" value="Genomic_DNA"/>
</dbReference>
<dbReference type="PANTHER" id="PTHR30151:SF20">
    <property type="entry name" value="ABC TRANSPORTER PERMEASE PROTEIN HI_0355-RELATED"/>
    <property type="match status" value="1"/>
</dbReference>
<reference evidence="9" key="1">
    <citation type="submission" date="2021-08" db="EMBL/GenBank/DDBJ databases">
        <title>Hoeflea bacterium WL0058 sp. nov., isolated from the sediment.</title>
        <authorList>
            <person name="Wang L."/>
            <person name="Zhang D."/>
        </authorList>
    </citation>
    <scope>NUCLEOTIDE SEQUENCE</scope>
    <source>
        <strain evidence="9">WL0058</strain>
    </source>
</reference>
<organism evidence="9 10">
    <name type="scientific">Flavimaribacter sediminis</name>
    <dbReference type="NCBI Taxonomy" id="2865987"/>
    <lineage>
        <taxon>Bacteria</taxon>
        <taxon>Pseudomonadati</taxon>
        <taxon>Pseudomonadota</taxon>
        <taxon>Alphaproteobacteria</taxon>
        <taxon>Hyphomicrobiales</taxon>
        <taxon>Rhizobiaceae</taxon>
        <taxon>Flavimaribacter</taxon>
    </lineage>
</organism>
<feature type="domain" description="ABC transmembrane type-1" evidence="8">
    <location>
        <begin position="98"/>
        <end position="287"/>
    </location>
</feature>
<evidence type="ECO:0000256" key="6">
    <source>
        <dbReference type="ARBA" id="ARBA00023136"/>
    </source>
</evidence>
<sequence>MTERQGVSGFFLDRVLPVGVVVLVILMLWYGFAVLLNSKFELDQAARAGTEISTRDLVAKTMAQERPVLPAPHQVATELWDTTVNKKITSKRSLVYHGWVTLSSTLLGFLMGTLLGIGLAVAIVHSRVLDKSLMPWIITSQTVPILAIAPMIIVVLNAIGISGLLPKAMISTYLSFFPVAVGMVKGLRSPDTMHMDLMRTYNATQAQVFFKLRWPSAVPFLFTSMKIAVAISLVGAIVGELPTGAVAGLGARLLTGSYYGQTIQIWTALIGAAVLAAILVWAVDIVSRIVMRNMGMAR</sequence>
<comment type="similarity">
    <text evidence="7">Belongs to the binding-protein-dependent transport system permease family.</text>
</comment>
<evidence type="ECO:0000256" key="4">
    <source>
        <dbReference type="ARBA" id="ARBA00022692"/>
    </source>
</evidence>
<dbReference type="InterPro" id="IPR035906">
    <property type="entry name" value="MetI-like_sf"/>
</dbReference>
<accession>A0AAE2ZGA3</accession>
<evidence type="ECO:0000313" key="10">
    <source>
        <dbReference type="Proteomes" id="UP001196509"/>
    </source>
</evidence>
<evidence type="ECO:0000256" key="2">
    <source>
        <dbReference type="ARBA" id="ARBA00022448"/>
    </source>
</evidence>
<dbReference type="GO" id="GO:0005886">
    <property type="term" value="C:plasma membrane"/>
    <property type="evidence" value="ECO:0007669"/>
    <property type="project" value="UniProtKB-SubCell"/>
</dbReference>
<dbReference type="PROSITE" id="PS50928">
    <property type="entry name" value="ABC_TM1"/>
    <property type="match status" value="1"/>
</dbReference>
<name>A0AAE2ZGA3_9HYPH</name>
<keyword evidence="5 7" id="KW-1133">Transmembrane helix</keyword>
<evidence type="ECO:0000256" key="1">
    <source>
        <dbReference type="ARBA" id="ARBA00004651"/>
    </source>
</evidence>
<keyword evidence="10" id="KW-1185">Reference proteome</keyword>
<dbReference type="PANTHER" id="PTHR30151">
    <property type="entry name" value="ALKANE SULFONATE ABC TRANSPORTER-RELATED, MEMBRANE SUBUNIT"/>
    <property type="match status" value="1"/>
</dbReference>
<dbReference type="Gene3D" id="1.10.3720.10">
    <property type="entry name" value="MetI-like"/>
    <property type="match status" value="1"/>
</dbReference>
<keyword evidence="3" id="KW-1003">Cell membrane</keyword>
<comment type="caution">
    <text evidence="9">The sequence shown here is derived from an EMBL/GenBank/DDBJ whole genome shotgun (WGS) entry which is preliminary data.</text>
</comment>
<keyword evidence="6 7" id="KW-0472">Membrane</keyword>
<evidence type="ECO:0000256" key="7">
    <source>
        <dbReference type="RuleBase" id="RU363032"/>
    </source>
</evidence>
<dbReference type="RefSeq" id="WP_220226730.1">
    <property type="nucleotide sequence ID" value="NZ_JAICBX010000001.1"/>
</dbReference>
<dbReference type="CDD" id="cd06261">
    <property type="entry name" value="TM_PBP2"/>
    <property type="match status" value="1"/>
</dbReference>
<protein>
    <submittedName>
        <fullName evidence="9">ABC transporter permease</fullName>
    </submittedName>
</protein>
<proteinExistence type="inferred from homology"/>
<dbReference type="InterPro" id="IPR000515">
    <property type="entry name" value="MetI-like"/>
</dbReference>